<evidence type="ECO:0000313" key="4">
    <source>
        <dbReference type="Proteomes" id="UP000230959"/>
    </source>
</evidence>
<comment type="caution">
    <text evidence="3">The sequence shown here is derived from an EMBL/GenBank/DDBJ whole genome shotgun (WGS) entry which is preliminary data.</text>
</comment>
<gene>
    <name evidence="3" type="ORF">COV02_00065</name>
</gene>
<dbReference type="Gene3D" id="3.40.1440.10">
    <property type="entry name" value="GIY-YIG endonuclease"/>
    <property type="match status" value="1"/>
</dbReference>
<dbReference type="InterPro" id="IPR000305">
    <property type="entry name" value="GIY-YIG_endonuc"/>
</dbReference>
<dbReference type="InterPro" id="IPR050190">
    <property type="entry name" value="UPF0213_domain"/>
</dbReference>
<sequence>MVTKIGFLAIFLVDWGCKNIVKNTLPDRLMVVASSATRRKGGDTIMFYTYVIKSKKNNRLYYGSTDDLKRRIKEHNDGIGGKYTRDNRPFELLYYEAYVSYDLAKKAEKFYKTGYGREILKAKLTK</sequence>
<dbReference type="InterPro" id="IPR035901">
    <property type="entry name" value="GIY-YIG_endonuc_sf"/>
</dbReference>
<name>A0A2M8LBY9_9BACT</name>
<dbReference type="PANTHER" id="PTHR34477">
    <property type="entry name" value="UPF0213 PROTEIN YHBQ"/>
    <property type="match status" value="1"/>
</dbReference>
<dbReference type="SUPFAM" id="SSF82771">
    <property type="entry name" value="GIY-YIG endonuclease"/>
    <property type="match status" value="1"/>
</dbReference>
<evidence type="ECO:0000259" key="2">
    <source>
        <dbReference type="PROSITE" id="PS50164"/>
    </source>
</evidence>
<proteinExistence type="inferred from homology"/>
<feature type="domain" description="GIY-YIG" evidence="2">
    <location>
        <begin position="45"/>
        <end position="121"/>
    </location>
</feature>
<dbReference type="Pfam" id="PF01541">
    <property type="entry name" value="GIY-YIG"/>
    <property type="match status" value="1"/>
</dbReference>
<dbReference type="PROSITE" id="PS50164">
    <property type="entry name" value="GIY_YIG"/>
    <property type="match status" value="1"/>
</dbReference>
<dbReference type="AlphaFoldDB" id="A0A2M8LBY9"/>
<dbReference type="PANTHER" id="PTHR34477:SF1">
    <property type="entry name" value="UPF0213 PROTEIN YHBQ"/>
    <property type="match status" value="1"/>
</dbReference>
<accession>A0A2M8LBY9</accession>
<dbReference type="Proteomes" id="UP000230959">
    <property type="component" value="Unassembled WGS sequence"/>
</dbReference>
<evidence type="ECO:0000313" key="3">
    <source>
        <dbReference type="EMBL" id="PJE74129.1"/>
    </source>
</evidence>
<comment type="similarity">
    <text evidence="1">Belongs to the UPF0213 family.</text>
</comment>
<reference evidence="4" key="1">
    <citation type="submission" date="2017-09" db="EMBL/GenBank/DDBJ databases">
        <title>Depth-based differentiation of microbial function through sediment-hosted aquifers and enrichment of novel symbionts in the deep terrestrial subsurface.</title>
        <authorList>
            <person name="Probst A.J."/>
            <person name="Ladd B."/>
            <person name="Jarett J.K."/>
            <person name="Geller-Mcgrath D.E."/>
            <person name="Sieber C.M.K."/>
            <person name="Emerson J.B."/>
            <person name="Anantharaman K."/>
            <person name="Thomas B.C."/>
            <person name="Malmstrom R."/>
            <person name="Stieglmeier M."/>
            <person name="Klingl A."/>
            <person name="Woyke T."/>
            <person name="Ryan C.M."/>
            <person name="Banfield J.F."/>
        </authorList>
    </citation>
    <scope>NUCLEOTIDE SEQUENCE [LARGE SCALE GENOMIC DNA]</scope>
</reference>
<organism evidence="3 4">
    <name type="scientific">Candidatus Terrybacteria bacterium CG10_big_fil_rev_8_21_14_0_10_41_10</name>
    <dbReference type="NCBI Taxonomy" id="1975026"/>
    <lineage>
        <taxon>Bacteria</taxon>
        <taxon>Candidatus Terryibacteriota</taxon>
    </lineage>
</organism>
<evidence type="ECO:0000256" key="1">
    <source>
        <dbReference type="ARBA" id="ARBA00007435"/>
    </source>
</evidence>
<protein>
    <recommendedName>
        <fullName evidence="2">GIY-YIG domain-containing protein</fullName>
    </recommendedName>
</protein>
<dbReference type="EMBL" id="PFER01000002">
    <property type="protein sequence ID" value="PJE74129.1"/>
    <property type="molecule type" value="Genomic_DNA"/>
</dbReference>